<evidence type="ECO:0000313" key="1">
    <source>
        <dbReference type="EMBL" id="PRD66958.1"/>
    </source>
</evidence>
<evidence type="ECO:0000313" key="2">
    <source>
        <dbReference type="Proteomes" id="UP000238589"/>
    </source>
</evidence>
<comment type="caution">
    <text evidence="1">The sequence shown here is derived from an EMBL/GenBank/DDBJ whole genome shotgun (WGS) entry which is preliminary data.</text>
</comment>
<accession>A0A2S9K945</accession>
<name>A0A2S9K945_9BURK</name>
<dbReference type="Proteomes" id="UP000238589">
    <property type="component" value="Unassembled WGS sequence"/>
</dbReference>
<organism evidence="1 2">
    <name type="scientific">Malikia granosa</name>
    <dbReference type="NCBI Taxonomy" id="263067"/>
    <lineage>
        <taxon>Bacteria</taxon>
        <taxon>Pseudomonadati</taxon>
        <taxon>Pseudomonadota</taxon>
        <taxon>Betaproteobacteria</taxon>
        <taxon>Burkholderiales</taxon>
        <taxon>Comamonadaceae</taxon>
        <taxon>Malikia</taxon>
    </lineage>
</organism>
<proteinExistence type="predicted"/>
<dbReference type="AlphaFoldDB" id="A0A2S9K945"/>
<keyword evidence="2" id="KW-1185">Reference proteome</keyword>
<protein>
    <submittedName>
        <fullName evidence="1">Uncharacterized protein</fullName>
    </submittedName>
</protein>
<sequence length="102" mass="10833">MRGAEYLPTYHALHDAIHARAAGSPNEKFVHLNVNRLVNKVAGIEAGQRASATVPAQSMLIVAQAIAAKAMQQAPNHRAGFQQAKTALVELSRVALLERGAA</sequence>
<reference evidence="1 2" key="1">
    <citation type="submission" date="2018-03" db="EMBL/GenBank/DDBJ databases">
        <title>Comparative genomics illustrates the genes involved in a hyperalkaliphilic mechanisms of Serpentinomonas isolated from highly-alkaline calcium-rich serpentinized springs.</title>
        <authorList>
            <person name="Suzuki S."/>
            <person name="Ishii S."/>
            <person name="Walworth N."/>
            <person name="Bird L."/>
            <person name="Kuenen J.G."/>
            <person name="Nealson K.H."/>
        </authorList>
    </citation>
    <scope>NUCLEOTIDE SEQUENCE [LARGE SCALE GENOMIC DNA]</scope>
    <source>
        <strain evidence="1 2">P1</strain>
    </source>
</reference>
<gene>
    <name evidence="1" type="ORF">C6P64_02180</name>
</gene>
<dbReference type="EMBL" id="PVLQ01000008">
    <property type="protein sequence ID" value="PRD66958.1"/>
    <property type="molecule type" value="Genomic_DNA"/>
</dbReference>